<dbReference type="Gene3D" id="1.10.10.10">
    <property type="entry name" value="Winged helix-like DNA-binding domain superfamily/Winged helix DNA-binding domain"/>
    <property type="match status" value="1"/>
</dbReference>
<dbReference type="PANTHER" id="PTHR33164:SF101">
    <property type="entry name" value="TRANSCRIPTIONAL REPRESSOR MPRA"/>
    <property type="match status" value="1"/>
</dbReference>
<protein>
    <submittedName>
        <fullName evidence="2">DNA-binding transcriptional regulator, MarR family</fullName>
    </submittedName>
</protein>
<dbReference type="GO" id="GO:0006950">
    <property type="term" value="P:response to stress"/>
    <property type="evidence" value="ECO:0007669"/>
    <property type="project" value="TreeGrafter"/>
</dbReference>
<organism evidence="2 3">
    <name type="scientific">Arachidicoccus rhizosphaerae</name>
    <dbReference type="NCBI Taxonomy" id="551991"/>
    <lineage>
        <taxon>Bacteria</taxon>
        <taxon>Pseudomonadati</taxon>
        <taxon>Bacteroidota</taxon>
        <taxon>Chitinophagia</taxon>
        <taxon>Chitinophagales</taxon>
        <taxon>Chitinophagaceae</taxon>
        <taxon>Arachidicoccus</taxon>
    </lineage>
</organism>
<keyword evidence="2" id="KW-0238">DNA-binding</keyword>
<evidence type="ECO:0000313" key="2">
    <source>
        <dbReference type="EMBL" id="SDZ80399.1"/>
    </source>
</evidence>
<dbReference type="PROSITE" id="PS50995">
    <property type="entry name" value="HTH_MARR_2"/>
    <property type="match status" value="1"/>
</dbReference>
<dbReference type="GO" id="GO:0003677">
    <property type="term" value="F:DNA binding"/>
    <property type="evidence" value="ECO:0007669"/>
    <property type="project" value="UniProtKB-KW"/>
</dbReference>
<reference evidence="2 3" key="1">
    <citation type="submission" date="2016-10" db="EMBL/GenBank/DDBJ databases">
        <authorList>
            <person name="de Groot N.N."/>
        </authorList>
    </citation>
    <scope>NUCLEOTIDE SEQUENCE [LARGE SCALE GENOMIC DNA]</scope>
    <source>
        <strain evidence="2 3">Vu-144</strain>
    </source>
</reference>
<dbReference type="InterPro" id="IPR000835">
    <property type="entry name" value="HTH_MarR-typ"/>
</dbReference>
<dbReference type="SMART" id="SM00347">
    <property type="entry name" value="HTH_MARR"/>
    <property type="match status" value="1"/>
</dbReference>
<keyword evidence="3" id="KW-1185">Reference proteome</keyword>
<accession>A0A1H3W017</accession>
<dbReference type="STRING" id="551991.SAMN05192529_10217"/>
<dbReference type="InterPro" id="IPR036390">
    <property type="entry name" value="WH_DNA-bd_sf"/>
</dbReference>
<dbReference type="InterPro" id="IPR039422">
    <property type="entry name" value="MarR/SlyA-like"/>
</dbReference>
<dbReference type="InterPro" id="IPR036388">
    <property type="entry name" value="WH-like_DNA-bd_sf"/>
</dbReference>
<dbReference type="PANTHER" id="PTHR33164">
    <property type="entry name" value="TRANSCRIPTIONAL REGULATOR, MARR FAMILY"/>
    <property type="match status" value="1"/>
</dbReference>
<dbReference type="GO" id="GO:0003700">
    <property type="term" value="F:DNA-binding transcription factor activity"/>
    <property type="evidence" value="ECO:0007669"/>
    <property type="project" value="InterPro"/>
</dbReference>
<feature type="domain" description="HTH marR-type" evidence="1">
    <location>
        <begin position="14"/>
        <end position="154"/>
    </location>
</feature>
<dbReference type="AlphaFoldDB" id="A0A1H3W017"/>
<gene>
    <name evidence="2" type="ORF">SAMN05192529_10217</name>
</gene>
<dbReference type="Proteomes" id="UP000199041">
    <property type="component" value="Unassembled WGS sequence"/>
</dbReference>
<evidence type="ECO:0000313" key="3">
    <source>
        <dbReference type="Proteomes" id="UP000199041"/>
    </source>
</evidence>
<dbReference type="SUPFAM" id="SSF46785">
    <property type="entry name" value="Winged helix' DNA-binding domain"/>
    <property type="match status" value="1"/>
</dbReference>
<evidence type="ECO:0000259" key="1">
    <source>
        <dbReference type="PROSITE" id="PS50995"/>
    </source>
</evidence>
<dbReference type="PRINTS" id="PR00598">
    <property type="entry name" value="HTHMARR"/>
</dbReference>
<name>A0A1H3W017_9BACT</name>
<dbReference type="EMBL" id="FNQY01000002">
    <property type="protein sequence ID" value="SDZ80399.1"/>
    <property type="molecule type" value="Genomic_DNA"/>
</dbReference>
<proteinExistence type="predicted"/>
<sequence>MQNTMEDKLKNIEFPEFKNDFHMVRLSIFLTESWLMESVRKFFDEFDITAQQYNIMRIVEASEVPLSILQIREKMLEKMCDASRLIDRLILKELVIKKVSVIDKRLVEVYITEKGLELLAEIKGKVSALEKPIRDNISEEEAATLCALLSKMRGSEPEICC</sequence>